<gene>
    <name evidence="1" type="ORF">CTI12_AA318530</name>
</gene>
<accession>A0A2U1M4L8</accession>
<protein>
    <submittedName>
        <fullName evidence="1">Alpha/beta-Hydrolases superfamily protein</fullName>
    </submittedName>
</protein>
<organism evidence="1 2">
    <name type="scientific">Artemisia annua</name>
    <name type="common">Sweet wormwood</name>
    <dbReference type="NCBI Taxonomy" id="35608"/>
    <lineage>
        <taxon>Eukaryota</taxon>
        <taxon>Viridiplantae</taxon>
        <taxon>Streptophyta</taxon>
        <taxon>Embryophyta</taxon>
        <taxon>Tracheophyta</taxon>
        <taxon>Spermatophyta</taxon>
        <taxon>Magnoliopsida</taxon>
        <taxon>eudicotyledons</taxon>
        <taxon>Gunneridae</taxon>
        <taxon>Pentapetalae</taxon>
        <taxon>asterids</taxon>
        <taxon>campanulids</taxon>
        <taxon>Asterales</taxon>
        <taxon>Asteraceae</taxon>
        <taxon>Asteroideae</taxon>
        <taxon>Anthemideae</taxon>
        <taxon>Artemisiinae</taxon>
        <taxon>Artemisia</taxon>
    </lineage>
</organism>
<dbReference type="GO" id="GO:0016787">
    <property type="term" value="F:hydrolase activity"/>
    <property type="evidence" value="ECO:0007669"/>
    <property type="project" value="UniProtKB-KW"/>
</dbReference>
<keyword evidence="1" id="KW-0378">Hydrolase</keyword>
<dbReference type="Proteomes" id="UP000245207">
    <property type="component" value="Unassembled WGS sequence"/>
</dbReference>
<comment type="caution">
    <text evidence="1">The sequence shown here is derived from an EMBL/GenBank/DDBJ whole genome shotgun (WGS) entry which is preliminary data.</text>
</comment>
<dbReference type="OrthoDB" id="77878at2759"/>
<proteinExistence type="predicted"/>
<evidence type="ECO:0000313" key="1">
    <source>
        <dbReference type="EMBL" id="PWA56187.1"/>
    </source>
</evidence>
<dbReference type="EMBL" id="PKPP01006539">
    <property type="protein sequence ID" value="PWA56187.1"/>
    <property type="molecule type" value="Genomic_DNA"/>
</dbReference>
<sequence length="126" mass="14020">MCHTLDVSHKSLLQRLSCGCPTIRELKMYHTLNVSHKKFAAAAKIWAAGFATAILKRQNSAVNASSEAGEVQNGAKYINTDEKEPLFNEVLLLTLFEGKFGFVDEAYWVVKKGGRGVLDMSKMVIW</sequence>
<dbReference type="AlphaFoldDB" id="A0A2U1M4L8"/>
<reference evidence="1 2" key="1">
    <citation type="journal article" date="2018" name="Mol. Plant">
        <title>The genome of Artemisia annua provides insight into the evolution of Asteraceae family and artemisinin biosynthesis.</title>
        <authorList>
            <person name="Shen Q."/>
            <person name="Zhang L."/>
            <person name="Liao Z."/>
            <person name="Wang S."/>
            <person name="Yan T."/>
            <person name="Shi P."/>
            <person name="Liu M."/>
            <person name="Fu X."/>
            <person name="Pan Q."/>
            <person name="Wang Y."/>
            <person name="Lv Z."/>
            <person name="Lu X."/>
            <person name="Zhang F."/>
            <person name="Jiang W."/>
            <person name="Ma Y."/>
            <person name="Chen M."/>
            <person name="Hao X."/>
            <person name="Li L."/>
            <person name="Tang Y."/>
            <person name="Lv G."/>
            <person name="Zhou Y."/>
            <person name="Sun X."/>
            <person name="Brodelius P.E."/>
            <person name="Rose J.K.C."/>
            <person name="Tang K."/>
        </authorList>
    </citation>
    <scope>NUCLEOTIDE SEQUENCE [LARGE SCALE GENOMIC DNA]</scope>
    <source>
        <strain evidence="2">cv. Huhao1</strain>
        <tissue evidence="1">Leaf</tissue>
    </source>
</reference>
<keyword evidence="2" id="KW-1185">Reference proteome</keyword>
<name>A0A2U1M4L8_ARTAN</name>
<evidence type="ECO:0000313" key="2">
    <source>
        <dbReference type="Proteomes" id="UP000245207"/>
    </source>
</evidence>